<protein>
    <submittedName>
        <fullName evidence="1">Uncharacterized protein</fullName>
    </submittedName>
</protein>
<evidence type="ECO:0000313" key="1">
    <source>
        <dbReference type="EMBL" id="WMV33853.1"/>
    </source>
</evidence>
<dbReference type="AlphaFoldDB" id="A0AAF0R396"/>
<gene>
    <name evidence="1" type="ORF">MTR67_027238</name>
</gene>
<dbReference type="Proteomes" id="UP001234989">
    <property type="component" value="Chromosome 6"/>
</dbReference>
<sequence length="118" mass="13225">MGKVISAYAPRCFDDLLTSARTWSSAEYEYSSSRKMLYNCKNCPCQEVGEAAEYFTNQERRGCLISIVGSVVSALAQLSDRRSWFYSLEQGGFHVKLLVNLSFSICSLLSITVTVLRT</sequence>
<keyword evidence="2" id="KW-1185">Reference proteome</keyword>
<organism evidence="1 2">
    <name type="scientific">Solanum verrucosum</name>
    <dbReference type="NCBI Taxonomy" id="315347"/>
    <lineage>
        <taxon>Eukaryota</taxon>
        <taxon>Viridiplantae</taxon>
        <taxon>Streptophyta</taxon>
        <taxon>Embryophyta</taxon>
        <taxon>Tracheophyta</taxon>
        <taxon>Spermatophyta</taxon>
        <taxon>Magnoliopsida</taxon>
        <taxon>eudicotyledons</taxon>
        <taxon>Gunneridae</taxon>
        <taxon>Pentapetalae</taxon>
        <taxon>asterids</taxon>
        <taxon>lamiids</taxon>
        <taxon>Solanales</taxon>
        <taxon>Solanaceae</taxon>
        <taxon>Solanoideae</taxon>
        <taxon>Solaneae</taxon>
        <taxon>Solanum</taxon>
    </lineage>
</organism>
<dbReference type="EMBL" id="CP133617">
    <property type="protein sequence ID" value="WMV33853.1"/>
    <property type="molecule type" value="Genomic_DNA"/>
</dbReference>
<proteinExistence type="predicted"/>
<evidence type="ECO:0000313" key="2">
    <source>
        <dbReference type="Proteomes" id="UP001234989"/>
    </source>
</evidence>
<name>A0AAF0R396_SOLVR</name>
<reference evidence="1" key="1">
    <citation type="submission" date="2023-08" db="EMBL/GenBank/DDBJ databases">
        <title>A de novo genome assembly of Solanum verrucosum Schlechtendal, a Mexican diploid species geographically isolated from the other diploid A-genome species in potato relatives.</title>
        <authorList>
            <person name="Hosaka K."/>
        </authorList>
    </citation>
    <scope>NUCLEOTIDE SEQUENCE</scope>
    <source>
        <tissue evidence="1">Young leaves</tissue>
    </source>
</reference>
<accession>A0AAF0R396</accession>